<accession>A0A7L4H3K1</accession>
<evidence type="ECO:0000313" key="7">
    <source>
        <dbReference type="Proteomes" id="UP000584326"/>
    </source>
</evidence>
<dbReference type="EMBL" id="VZTK01020572">
    <property type="protein sequence ID" value="NXX19122.1"/>
    <property type="molecule type" value="Genomic_DNA"/>
</dbReference>
<evidence type="ECO:0000256" key="4">
    <source>
        <dbReference type="SAM" id="MobiDB-lite"/>
    </source>
</evidence>
<organism evidence="6 7">
    <name type="scientific">Podargus strigoides</name>
    <name type="common">Tawny frogmouth</name>
    <name type="synonym">Caprimulgus strigoides</name>
    <dbReference type="NCBI Taxonomy" id="8905"/>
    <lineage>
        <taxon>Eukaryota</taxon>
        <taxon>Metazoa</taxon>
        <taxon>Chordata</taxon>
        <taxon>Craniata</taxon>
        <taxon>Vertebrata</taxon>
        <taxon>Euteleostomi</taxon>
        <taxon>Archelosauria</taxon>
        <taxon>Archosauria</taxon>
        <taxon>Dinosauria</taxon>
        <taxon>Saurischia</taxon>
        <taxon>Theropoda</taxon>
        <taxon>Coelurosauria</taxon>
        <taxon>Aves</taxon>
        <taxon>Neognathae</taxon>
        <taxon>Neoaves</taxon>
        <taxon>Strisores</taxon>
        <taxon>Caprimulgiformes</taxon>
        <taxon>Podargidae</taxon>
        <taxon>Podargus</taxon>
    </lineage>
</organism>
<dbReference type="PANTHER" id="PTHR23167:SF52">
    <property type="entry name" value="SMOOTHELIN"/>
    <property type="match status" value="1"/>
</dbReference>
<dbReference type="InterPro" id="IPR022189">
    <property type="entry name" value="SMTN"/>
</dbReference>
<evidence type="ECO:0000256" key="3">
    <source>
        <dbReference type="ARBA" id="ARBA00061655"/>
    </source>
</evidence>
<dbReference type="Pfam" id="PF00307">
    <property type="entry name" value="CH"/>
    <property type="match status" value="1"/>
</dbReference>
<dbReference type="PANTHER" id="PTHR23167">
    <property type="entry name" value="CALPONIN HOMOLOGY DOMAIN-CONTAINING PROTEIN DDB_G0272472-RELATED"/>
    <property type="match status" value="1"/>
</dbReference>
<dbReference type="AlphaFoldDB" id="A0A7L4H3K1"/>
<feature type="compositionally biased region" description="Polar residues" evidence="4">
    <location>
        <begin position="122"/>
        <end position="148"/>
    </location>
</feature>
<dbReference type="CDD" id="cd21259">
    <property type="entry name" value="CH_SMTNB"/>
    <property type="match status" value="1"/>
</dbReference>
<dbReference type="OrthoDB" id="10017054at2759"/>
<feature type="non-terminal residue" evidence="6">
    <location>
        <position position="1"/>
    </location>
</feature>
<dbReference type="SMART" id="SM00033">
    <property type="entry name" value="CH"/>
    <property type="match status" value="1"/>
</dbReference>
<feature type="region of interest" description="Disordered" evidence="4">
    <location>
        <begin position="74"/>
        <end position="248"/>
    </location>
</feature>
<dbReference type="Gene3D" id="1.10.418.10">
    <property type="entry name" value="Calponin-like domain"/>
    <property type="match status" value="1"/>
</dbReference>
<sequence>MEPEVVEQPQAPRPELELPNGMEKAQVRELERRSKLNVEELNRIEDEDVLDKMLDQTTDFEERRLIRNAMRELRQRKREQREKEREQRLQEMKSQATAGRAGHATETTTTTQSTQSADGSARSTVTKTEHLVQSNDGSKTSRTTTMESSYVKRSDNGNSTFVQTKSSYSSSSKKTGSIFDREDESASRQSSLAALERRQAEKKKELMKAQSLPKTSASQARKAMMEKLQKESGSSPSPAAARTAVQRSSSFGVPNANSIKQMLLDWCRAKTRGYEVSATSSTHPQGWLLSPSLTLLPSQHVDIQNFSSSWSDGMAFCALVHNFFPEAFDYSQLTPQNRRYNFEVAFSSAEKHADCPQLLDVEDMVRMREPDWKCVYTYIQEFYRCLVQKGLVKTKKS</sequence>
<feature type="non-terminal residue" evidence="6">
    <location>
        <position position="397"/>
    </location>
</feature>
<dbReference type="FunFam" id="1.10.418.10:FF:000009">
    <property type="entry name" value="smoothelin isoform X2"/>
    <property type="match status" value="1"/>
</dbReference>
<evidence type="ECO:0000256" key="1">
    <source>
        <dbReference type="ARBA" id="ARBA00022553"/>
    </source>
</evidence>
<name>A0A7L4H3K1_PODST</name>
<feature type="compositionally biased region" description="Basic and acidic residues" evidence="4">
    <location>
        <begin position="195"/>
        <end position="207"/>
    </location>
</feature>
<comment type="similarity">
    <text evidence="3">Belongs to the smoothelin family.</text>
</comment>
<evidence type="ECO:0000313" key="6">
    <source>
        <dbReference type="EMBL" id="NXX19122.1"/>
    </source>
</evidence>
<gene>
    <name evidence="6" type="primary">Smtn_0</name>
    <name evidence="6" type="ORF">PODSTR_R00508</name>
</gene>
<reference evidence="6 7" key="1">
    <citation type="submission" date="2020-02" db="EMBL/GenBank/DDBJ databases">
        <title>Bird 10,000 Genomes (B10K) Project - Family phase.</title>
        <authorList>
            <person name="Zhang G."/>
        </authorList>
    </citation>
    <scope>NUCLEOTIDE SEQUENCE [LARGE SCALE GENOMIC DNA]</scope>
    <source>
        <strain evidence="6">B10K-DU-001-40</strain>
        <tissue evidence="6">Muscle</tissue>
    </source>
</reference>
<proteinExistence type="inferred from homology"/>
<dbReference type="PROSITE" id="PS50021">
    <property type="entry name" value="CH"/>
    <property type="match status" value="1"/>
</dbReference>
<keyword evidence="2" id="KW-0175">Coiled coil</keyword>
<evidence type="ECO:0000259" key="5">
    <source>
        <dbReference type="PROSITE" id="PS50021"/>
    </source>
</evidence>
<evidence type="ECO:0000256" key="2">
    <source>
        <dbReference type="ARBA" id="ARBA00023054"/>
    </source>
</evidence>
<dbReference type="Pfam" id="PF12510">
    <property type="entry name" value="Smoothelin"/>
    <property type="match status" value="1"/>
</dbReference>
<feature type="region of interest" description="Disordered" evidence="4">
    <location>
        <begin position="1"/>
        <end position="29"/>
    </location>
</feature>
<keyword evidence="1" id="KW-0597">Phosphoprotein</keyword>
<protein>
    <submittedName>
        <fullName evidence="6">SMTN protein</fullName>
    </submittedName>
</protein>
<feature type="compositionally biased region" description="Low complexity" evidence="4">
    <location>
        <begin position="96"/>
        <end position="121"/>
    </location>
</feature>
<dbReference type="InterPro" id="IPR050540">
    <property type="entry name" value="F-actin_Monoox_Mical"/>
</dbReference>
<keyword evidence="7" id="KW-1185">Reference proteome</keyword>
<dbReference type="InterPro" id="IPR036872">
    <property type="entry name" value="CH_dom_sf"/>
</dbReference>
<dbReference type="SUPFAM" id="SSF47576">
    <property type="entry name" value="Calponin-homology domain, CH-domain"/>
    <property type="match status" value="1"/>
</dbReference>
<dbReference type="InterPro" id="IPR001715">
    <property type="entry name" value="CH_dom"/>
</dbReference>
<feature type="compositionally biased region" description="Basic and acidic residues" evidence="4">
    <location>
        <begin position="74"/>
        <end position="91"/>
    </location>
</feature>
<feature type="compositionally biased region" description="Low complexity" evidence="4">
    <location>
        <begin position="159"/>
        <end position="177"/>
    </location>
</feature>
<comment type="caution">
    <text evidence="6">The sequence shown here is derived from an EMBL/GenBank/DDBJ whole genome shotgun (WGS) entry which is preliminary data.</text>
</comment>
<dbReference type="Proteomes" id="UP000584326">
    <property type="component" value="Unassembled WGS sequence"/>
</dbReference>
<feature type="domain" description="Calponin-homology (CH)" evidence="5">
    <location>
        <begin position="257"/>
        <end position="387"/>
    </location>
</feature>